<dbReference type="Proteomes" id="UP000681967">
    <property type="component" value="Unassembled WGS sequence"/>
</dbReference>
<evidence type="ECO:0008006" key="7">
    <source>
        <dbReference type="Google" id="ProtNLM"/>
    </source>
</evidence>
<evidence type="ECO:0000256" key="1">
    <source>
        <dbReference type="ARBA" id="ARBA00022468"/>
    </source>
</evidence>
<dbReference type="SUPFAM" id="SSF52047">
    <property type="entry name" value="RNI-like"/>
    <property type="match status" value="1"/>
</dbReference>
<evidence type="ECO:0000313" key="5">
    <source>
        <dbReference type="EMBL" id="CAF5192363.1"/>
    </source>
</evidence>
<keyword evidence="1" id="KW-0343">GTPase activation</keyword>
<dbReference type="PANTHER" id="PTHR24113">
    <property type="entry name" value="RAN GTPASE-ACTIVATING PROTEIN 1"/>
    <property type="match status" value="1"/>
</dbReference>
<proteinExistence type="predicted"/>
<dbReference type="InterPro" id="IPR001611">
    <property type="entry name" value="Leu-rich_rpt"/>
</dbReference>
<evidence type="ECO:0000256" key="3">
    <source>
        <dbReference type="ARBA" id="ARBA00022737"/>
    </source>
</evidence>
<comment type="caution">
    <text evidence="5">The sequence shown here is derived from an EMBL/GenBank/DDBJ whole genome shotgun (WGS) entry which is preliminary data.</text>
</comment>
<dbReference type="PROSITE" id="PS51450">
    <property type="entry name" value="LRR"/>
    <property type="match status" value="1"/>
</dbReference>
<dbReference type="EMBL" id="CAJOBJ010338688">
    <property type="protein sequence ID" value="CAF5192363.1"/>
    <property type="molecule type" value="Genomic_DNA"/>
</dbReference>
<evidence type="ECO:0000313" key="4">
    <source>
        <dbReference type="EMBL" id="CAF4054781.1"/>
    </source>
</evidence>
<dbReference type="GO" id="GO:0048471">
    <property type="term" value="C:perinuclear region of cytoplasm"/>
    <property type="evidence" value="ECO:0007669"/>
    <property type="project" value="TreeGrafter"/>
</dbReference>
<dbReference type="PANTHER" id="PTHR24113:SF12">
    <property type="entry name" value="RAN GTPASE-ACTIVATING PROTEIN 1"/>
    <property type="match status" value="1"/>
</dbReference>
<reference evidence="5" key="1">
    <citation type="submission" date="2021-02" db="EMBL/GenBank/DDBJ databases">
        <authorList>
            <person name="Nowell W R."/>
        </authorList>
    </citation>
    <scope>NUCLEOTIDE SEQUENCE</scope>
</reference>
<feature type="non-terminal residue" evidence="5">
    <location>
        <position position="1"/>
    </location>
</feature>
<keyword evidence="3" id="KW-0677">Repeat</keyword>
<keyword evidence="2" id="KW-0433">Leucine-rich repeat</keyword>
<dbReference type="Pfam" id="PF13516">
    <property type="entry name" value="LRR_6"/>
    <property type="match status" value="3"/>
</dbReference>
<name>A0A8S3I4R0_9BILA</name>
<organism evidence="5 6">
    <name type="scientific">Rotaria magnacalcarata</name>
    <dbReference type="NCBI Taxonomy" id="392030"/>
    <lineage>
        <taxon>Eukaryota</taxon>
        <taxon>Metazoa</taxon>
        <taxon>Spiralia</taxon>
        <taxon>Gnathifera</taxon>
        <taxon>Rotifera</taxon>
        <taxon>Eurotatoria</taxon>
        <taxon>Bdelloidea</taxon>
        <taxon>Philodinida</taxon>
        <taxon>Philodinidae</taxon>
        <taxon>Rotaria</taxon>
    </lineage>
</organism>
<dbReference type="Gene3D" id="3.80.10.10">
    <property type="entry name" value="Ribonuclease Inhibitor"/>
    <property type="match status" value="1"/>
</dbReference>
<dbReference type="GO" id="GO:0031267">
    <property type="term" value="F:small GTPase binding"/>
    <property type="evidence" value="ECO:0007669"/>
    <property type="project" value="TreeGrafter"/>
</dbReference>
<evidence type="ECO:0000256" key="2">
    <source>
        <dbReference type="ARBA" id="ARBA00022614"/>
    </source>
</evidence>
<dbReference type="GO" id="GO:0005634">
    <property type="term" value="C:nucleus"/>
    <property type="evidence" value="ECO:0007669"/>
    <property type="project" value="TreeGrafter"/>
</dbReference>
<protein>
    <recommendedName>
        <fullName evidence="7">Tropomodulin</fullName>
    </recommendedName>
</protein>
<dbReference type="InterPro" id="IPR027038">
    <property type="entry name" value="RanGap"/>
</dbReference>
<dbReference type="SMART" id="SM00368">
    <property type="entry name" value="LRR_RI"/>
    <property type="match status" value="3"/>
</dbReference>
<sequence>MSNDTTPSVMPACVEPAVDVLKNINPMKILFSLRNDSTQLGTNIDNNTQVQTSKILNLSNKKLSDQNLRRIAYSLKSNTTLITLNLAGNNFGITGIKYLLIALQSNITLTTLDLQNNKIGDEGIQCLAEFLYDNTTLTTLNLGGNDIEDKGAYHLASAIQHNM</sequence>
<dbReference type="AlphaFoldDB" id="A0A8S3I4R0"/>
<dbReference type="GO" id="GO:0005096">
    <property type="term" value="F:GTPase activator activity"/>
    <property type="evidence" value="ECO:0007669"/>
    <property type="project" value="UniProtKB-KW"/>
</dbReference>
<gene>
    <name evidence="4" type="ORF">BYL167_LOCUS16625</name>
    <name evidence="5" type="ORF">GIL414_LOCUS73453</name>
</gene>
<dbReference type="Proteomes" id="UP000681720">
    <property type="component" value="Unassembled WGS sequence"/>
</dbReference>
<dbReference type="InterPro" id="IPR032675">
    <property type="entry name" value="LRR_dom_sf"/>
</dbReference>
<dbReference type="EMBL" id="CAJOBH010006389">
    <property type="protein sequence ID" value="CAF4054781.1"/>
    <property type="molecule type" value="Genomic_DNA"/>
</dbReference>
<dbReference type="GO" id="GO:0006913">
    <property type="term" value="P:nucleocytoplasmic transport"/>
    <property type="evidence" value="ECO:0007669"/>
    <property type="project" value="TreeGrafter"/>
</dbReference>
<evidence type="ECO:0000313" key="6">
    <source>
        <dbReference type="Proteomes" id="UP000681720"/>
    </source>
</evidence>
<dbReference type="GO" id="GO:0005829">
    <property type="term" value="C:cytosol"/>
    <property type="evidence" value="ECO:0007669"/>
    <property type="project" value="TreeGrafter"/>
</dbReference>
<accession>A0A8S3I4R0</accession>